<evidence type="ECO:0000259" key="14">
    <source>
        <dbReference type="Pfam" id="PF12146"/>
    </source>
</evidence>
<evidence type="ECO:0000256" key="5">
    <source>
        <dbReference type="ARBA" id="ARBA00023128"/>
    </source>
</evidence>
<keyword evidence="3 15" id="KW-0378">Hydrolase</keyword>
<keyword evidence="4" id="KW-0809">Transit peptide</keyword>
<evidence type="ECO:0000256" key="1">
    <source>
        <dbReference type="ARBA" id="ARBA00004173"/>
    </source>
</evidence>
<dbReference type="GO" id="GO:0102390">
    <property type="term" value="F:mycophenolic acid acyl-glucuronide esterase activity"/>
    <property type="evidence" value="ECO:0007669"/>
    <property type="project" value="UniProtKB-EC"/>
</dbReference>
<evidence type="ECO:0000256" key="9">
    <source>
        <dbReference type="ARBA" id="ARBA00042645"/>
    </source>
</evidence>
<dbReference type="InterPro" id="IPR052382">
    <property type="entry name" value="ABHD10_acyl-thioesterase"/>
</dbReference>
<dbReference type="PRINTS" id="PR00111">
    <property type="entry name" value="ABHYDROLASE"/>
</dbReference>
<feature type="domain" description="Serine aminopeptidase S33" evidence="14">
    <location>
        <begin position="127"/>
        <end position="216"/>
    </location>
</feature>
<dbReference type="Pfam" id="PF12146">
    <property type="entry name" value="Hydrolase_4"/>
    <property type="match status" value="2"/>
</dbReference>
<proteinExistence type="predicted"/>
<dbReference type="AlphaFoldDB" id="A0A7T8HEY6"/>
<keyword evidence="5" id="KW-0496">Mitochondrion</keyword>
<comment type="catalytic activity">
    <reaction evidence="13">
        <text>mycophenolic acid O-acyl-beta-D-glucuronide + H2O = mycophenolate + D-glucuronate + H(+)</text>
        <dbReference type="Rhea" id="RHEA:34179"/>
        <dbReference type="ChEBI" id="CHEBI:15377"/>
        <dbReference type="ChEBI" id="CHEBI:15378"/>
        <dbReference type="ChEBI" id="CHEBI:58720"/>
        <dbReference type="ChEBI" id="CHEBI:62932"/>
        <dbReference type="ChEBI" id="CHEBI:66982"/>
        <dbReference type="EC" id="3.1.1.93"/>
    </reaction>
    <physiologicalReaction direction="left-to-right" evidence="13">
        <dbReference type="Rhea" id="RHEA:34180"/>
    </physiologicalReaction>
</comment>
<protein>
    <recommendedName>
        <fullName evidence="7">Palmitoyl-protein thioesterase ABHD10, mitochondrial</fullName>
        <ecNumber evidence="6">3.1.1.93</ecNumber>
        <ecNumber evidence="2">3.1.2.22</ecNumber>
    </recommendedName>
    <alternativeName>
        <fullName evidence="9">Acyl-protein thioesterase ABHD10</fullName>
    </alternativeName>
    <alternativeName>
        <fullName evidence="10">Alpha/beta hydrolase domain-containing protein 10</fullName>
    </alternativeName>
    <alternativeName>
        <fullName evidence="8">Mycophenolic acid acyl-glucuronide esterase, mitochondrial</fullName>
    </alternativeName>
</protein>
<reference evidence="16" key="1">
    <citation type="submission" date="2021-01" db="EMBL/GenBank/DDBJ databases">
        <title>Caligus Genome Assembly.</title>
        <authorList>
            <person name="Gallardo-Escarate C."/>
        </authorList>
    </citation>
    <scope>NUCLEOTIDE SEQUENCE [LARGE SCALE GENOMIC DNA]</scope>
</reference>
<dbReference type="Gene3D" id="3.40.50.1820">
    <property type="entry name" value="alpha/beta hydrolase"/>
    <property type="match status" value="1"/>
</dbReference>
<evidence type="ECO:0000256" key="8">
    <source>
        <dbReference type="ARBA" id="ARBA00041520"/>
    </source>
</evidence>
<dbReference type="GO" id="GO:0004553">
    <property type="term" value="F:hydrolase activity, hydrolyzing O-glycosyl compounds"/>
    <property type="evidence" value="ECO:0007669"/>
    <property type="project" value="TreeGrafter"/>
</dbReference>
<keyword evidence="16" id="KW-1185">Reference proteome</keyword>
<dbReference type="InterPro" id="IPR022742">
    <property type="entry name" value="Hydrolase_4"/>
</dbReference>
<evidence type="ECO:0000256" key="3">
    <source>
        <dbReference type="ARBA" id="ARBA00022801"/>
    </source>
</evidence>
<evidence type="ECO:0000313" key="16">
    <source>
        <dbReference type="Proteomes" id="UP000595437"/>
    </source>
</evidence>
<evidence type="ECO:0000256" key="2">
    <source>
        <dbReference type="ARBA" id="ARBA00012423"/>
    </source>
</evidence>
<feature type="domain" description="Serine aminopeptidase S33" evidence="14">
    <location>
        <begin position="40"/>
        <end position="126"/>
    </location>
</feature>
<evidence type="ECO:0000256" key="10">
    <source>
        <dbReference type="ARBA" id="ARBA00042704"/>
    </source>
</evidence>
<dbReference type="InterPro" id="IPR000073">
    <property type="entry name" value="AB_hydrolase_1"/>
</dbReference>
<evidence type="ECO:0000313" key="15">
    <source>
        <dbReference type="EMBL" id="QQP48838.1"/>
    </source>
</evidence>
<comment type="catalytic activity">
    <reaction evidence="12">
        <text>S-hexadecanoyl-L-cysteinyl-[protein] + H2O = L-cysteinyl-[protein] + hexadecanoate + H(+)</text>
        <dbReference type="Rhea" id="RHEA:19233"/>
        <dbReference type="Rhea" id="RHEA-COMP:10131"/>
        <dbReference type="Rhea" id="RHEA-COMP:11032"/>
        <dbReference type="ChEBI" id="CHEBI:7896"/>
        <dbReference type="ChEBI" id="CHEBI:15377"/>
        <dbReference type="ChEBI" id="CHEBI:15378"/>
        <dbReference type="ChEBI" id="CHEBI:29950"/>
        <dbReference type="ChEBI" id="CHEBI:74151"/>
        <dbReference type="EC" id="3.1.2.22"/>
    </reaction>
    <physiologicalReaction direction="left-to-right" evidence="12">
        <dbReference type="Rhea" id="RHEA:19234"/>
    </physiologicalReaction>
</comment>
<evidence type="ECO:0000256" key="12">
    <source>
        <dbReference type="ARBA" id="ARBA00047409"/>
    </source>
</evidence>
<name>A0A7T8HEY6_CALRO</name>
<dbReference type="EC" id="3.1.1.93" evidence="6"/>
<dbReference type="EC" id="3.1.2.22" evidence="2"/>
<organism evidence="15 16">
    <name type="scientific">Caligus rogercresseyi</name>
    <name type="common">Sea louse</name>
    <dbReference type="NCBI Taxonomy" id="217165"/>
    <lineage>
        <taxon>Eukaryota</taxon>
        <taxon>Metazoa</taxon>
        <taxon>Ecdysozoa</taxon>
        <taxon>Arthropoda</taxon>
        <taxon>Crustacea</taxon>
        <taxon>Multicrustacea</taxon>
        <taxon>Hexanauplia</taxon>
        <taxon>Copepoda</taxon>
        <taxon>Siphonostomatoida</taxon>
        <taxon>Caligidae</taxon>
        <taxon>Caligus</taxon>
    </lineage>
</organism>
<evidence type="ECO:0000256" key="11">
    <source>
        <dbReference type="ARBA" id="ARBA00046047"/>
    </source>
</evidence>
<accession>A0A7T8HEY6</accession>
<dbReference type="EMBL" id="CP045895">
    <property type="protein sequence ID" value="QQP48838.1"/>
    <property type="molecule type" value="Genomic_DNA"/>
</dbReference>
<sequence>MKVTSCSSQHLVVKNDRRIFVDHLEGQTNPILAEKGKSLYEYCSKMGHEFIRYDPEGFGESKFSNPEKWRNIEFRHWFEDCEAAMGVSQSSRFILVGSSMGGWISLLASQKHAQRIAGLVLIAPAQNFITRMVEEGRNMIEDPLILSLVDQKSFARKSRELPISLKPDSNVLNVPVRILHGMKDDVIPAESSIELIHSIKGNDTELTLIKDGDHMLNDHMNKITANLEVLMKKASLGHGL</sequence>
<dbReference type="OrthoDB" id="408373at2759"/>
<dbReference type="PANTHER" id="PTHR16138">
    <property type="entry name" value="MYCOPHENOLIC ACID ACYL-GLUCURONIDE ESTERASE, MITOCHONDRIAL"/>
    <property type="match status" value="1"/>
</dbReference>
<evidence type="ECO:0000256" key="7">
    <source>
        <dbReference type="ARBA" id="ARBA00039314"/>
    </source>
</evidence>
<evidence type="ECO:0000256" key="13">
    <source>
        <dbReference type="ARBA" id="ARBA00047972"/>
    </source>
</evidence>
<evidence type="ECO:0000256" key="6">
    <source>
        <dbReference type="ARBA" id="ARBA00039132"/>
    </source>
</evidence>
<dbReference type="GO" id="GO:0008474">
    <property type="term" value="F:palmitoyl-(protein) hydrolase activity"/>
    <property type="evidence" value="ECO:0007669"/>
    <property type="project" value="UniProtKB-EC"/>
</dbReference>
<dbReference type="GO" id="GO:0005739">
    <property type="term" value="C:mitochondrion"/>
    <property type="evidence" value="ECO:0007669"/>
    <property type="project" value="UniProtKB-SubCell"/>
</dbReference>
<comment type="function">
    <text evidence="11">Acts as an acyl-protein thioesterase that hydrolyzes fatty acids from acylated residues in proteins. Regulates the mitochondrial S-depalmitoylation of the nucleophilic active site residue of peroxiredoxin-5/PRDX5, a key antioxidant protein, therefore modulating mitochondrial antioxidant ability. Also catalyzes the deglucuronidation of mycophenolic acid acyl-glucuronide, an active metabolite of the immunosuppressant drug mycophenolate.</text>
</comment>
<dbReference type="InterPro" id="IPR029058">
    <property type="entry name" value="AB_hydrolase_fold"/>
</dbReference>
<evidence type="ECO:0000256" key="4">
    <source>
        <dbReference type="ARBA" id="ARBA00022946"/>
    </source>
</evidence>
<dbReference type="Proteomes" id="UP000595437">
    <property type="component" value="Chromosome 6"/>
</dbReference>
<dbReference type="SUPFAM" id="SSF53474">
    <property type="entry name" value="alpha/beta-Hydrolases"/>
    <property type="match status" value="1"/>
</dbReference>
<gene>
    <name evidence="15" type="ORF">FKW44_009277</name>
</gene>
<dbReference type="PANTHER" id="PTHR16138:SF7">
    <property type="entry name" value="PALMITOYL-PROTEIN THIOESTERASE ABHD10, MITOCHONDRIAL"/>
    <property type="match status" value="1"/>
</dbReference>
<comment type="subcellular location">
    <subcellularLocation>
        <location evidence="1">Mitochondrion</location>
    </subcellularLocation>
</comment>